<name>W5Y080_9CORY</name>
<dbReference type="Pfam" id="PF00440">
    <property type="entry name" value="TetR_N"/>
    <property type="match status" value="1"/>
</dbReference>
<dbReference type="Proteomes" id="UP000019222">
    <property type="component" value="Chromosome"/>
</dbReference>
<dbReference type="PRINTS" id="PR00455">
    <property type="entry name" value="HTHTETR"/>
</dbReference>
<dbReference type="GO" id="GO:0000976">
    <property type="term" value="F:transcription cis-regulatory region binding"/>
    <property type="evidence" value="ECO:0007669"/>
    <property type="project" value="TreeGrafter"/>
</dbReference>
<evidence type="ECO:0000313" key="6">
    <source>
        <dbReference type="EMBL" id="AHI22349.1"/>
    </source>
</evidence>
<dbReference type="InterPro" id="IPR009057">
    <property type="entry name" value="Homeodomain-like_sf"/>
</dbReference>
<dbReference type="RefSeq" id="WP_025252386.1">
    <property type="nucleotide sequence ID" value="NZ_CP004353.1"/>
</dbReference>
<dbReference type="AlphaFoldDB" id="W5Y080"/>
<accession>W5Y080</accession>
<keyword evidence="2 4" id="KW-0238">DNA-binding</keyword>
<dbReference type="GO" id="GO:0003700">
    <property type="term" value="F:DNA-binding transcription factor activity"/>
    <property type="evidence" value="ECO:0007669"/>
    <property type="project" value="TreeGrafter"/>
</dbReference>
<dbReference type="PANTHER" id="PTHR30055">
    <property type="entry name" value="HTH-TYPE TRANSCRIPTIONAL REGULATOR RUTR"/>
    <property type="match status" value="1"/>
</dbReference>
<dbReference type="PANTHER" id="PTHR30055:SF234">
    <property type="entry name" value="HTH-TYPE TRANSCRIPTIONAL REGULATOR BETI"/>
    <property type="match status" value="1"/>
</dbReference>
<evidence type="ECO:0000256" key="3">
    <source>
        <dbReference type="ARBA" id="ARBA00023163"/>
    </source>
</evidence>
<dbReference type="KEGG" id="cvt:B843_04800"/>
<organism evidence="6 7">
    <name type="scientific">Corynebacterium vitaeruminis DSM 20294</name>
    <dbReference type="NCBI Taxonomy" id="1224164"/>
    <lineage>
        <taxon>Bacteria</taxon>
        <taxon>Bacillati</taxon>
        <taxon>Actinomycetota</taxon>
        <taxon>Actinomycetes</taxon>
        <taxon>Mycobacteriales</taxon>
        <taxon>Corynebacteriaceae</taxon>
        <taxon>Corynebacterium</taxon>
    </lineage>
</organism>
<evidence type="ECO:0000256" key="2">
    <source>
        <dbReference type="ARBA" id="ARBA00023125"/>
    </source>
</evidence>
<feature type="domain" description="HTH tetR-type" evidence="5">
    <location>
        <begin position="14"/>
        <end position="74"/>
    </location>
</feature>
<proteinExistence type="predicted"/>
<sequence>MPKITAPTVAEHRENQHQLILDAALEAIVESHGSVPTVGEVAKRVGLARSSVYQYVSSKTELVAQLLTRFMRRWEAGVGQAMAQAGEDPRARLEAYVESNLDLFAKWQEDALMHAASQEPEAFRDEQVVAAHEALRPALIDALVAAGIPEREADPYSSLLDSAIHSAARLILEGQDRAAVGRALARFLP</sequence>
<keyword evidence="1" id="KW-0805">Transcription regulation</keyword>
<reference evidence="6 7" key="1">
    <citation type="submission" date="2013-02" db="EMBL/GenBank/DDBJ databases">
        <title>The complete genome sequence of Corynebacterium vitaeruminis DSM 20294.</title>
        <authorList>
            <person name="Ruckert C."/>
            <person name="Albersmeier A."/>
            <person name="Kalinowski J."/>
        </authorList>
    </citation>
    <scope>NUCLEOTIDE SEQUENCE [LARGE SCALE GENOMIC DNA]</scope>
    <source>
        <strain evidence="7">ATCC 10234</strain>
    </source>
</reference>
<gene>
    <name evidence="6" type="ORF">B843_04800</name>
</gene>
<dbReference type="Gene3D" id="1.10.357.10">
    <property type="entry name" value="Tetracycline Repressor, domain 2"/>
    <property type="match status" value="1"/>
</dbReference>
<keyword evidence="3" id="KW-0804">Transcription</keyword>
<dbReference type="SUPFAM" id="SSF46689">
    <property type="entry name" value="Homeodomain-like"/>
    <property type="match status" value="1"/>
</dbReference>
<dbReference type="InterPro" id="IPR001647">
    <property type="entry name" value="HTH_TetR"/>
</dbReference>
<dbReference type="InterPro" id="IPR050109">
    <property type="entry name" value="HTH-type_TetR-like_transc_reg"/>
</dbReference>
<dbReference type="HOGENOM" id="CLU_083240_2_0_11"/>
<evidence type="ECO:0000259" key="5">
    <source>
        <dbReference type="PROSITE" id="PS50977"/>
    </source>
</evidence>
<evidence type="ECO:0000313" key="7">
    <source>
        <dbReference type="Proteomes" id="UP000019222"/>
    </source>
</evidence>
<protein>
    <submittedName>
        <fullName evidence="6">TetR family transcriptional regulator</fullName>
    </submittedName>
</protein>
<keyword evidence="7" id="KW-1185">Reference proteome</keyword>
<dbReference type="PROSITE" id="PS50977">
    <property type="entry name" value="HTH_TETR_2"/>
    <property type="match status" value="1"/>
</dbReference>
<dbReference type="eggNOG" id="COG1309">
    <property type="taxonomic scope" value="Bacteria"/>
</dbReference>
<dbReference type="EMBL" id="CP004353">
    <property type="protein sequence ID" value="AHI22349.1"/>
    <property type="molecule type" value="Genomic_DNA"/>
</dbReference>
<dbReference type="PATRIC" id="fig|1224164.3.peg.956"/>
<dbReference type="STRING" id="1224164.B843_04800"/>
<feature type="DNA-binding region" description="H-T-H motif" evidence="4">
    <location>
        <begin position="37"/>
        <end position="56"/>
    </location>
</feature>
<evidence type="ECO:0000256" key="1">
    <source>
        <dbReference type="ARBA" id="ARBA00023015"/>
    </source>
</evidence>
<evidence type="ECO:0000256" key="4">
    <source>
        <dbReference type="PROSITE-ProRule" id="PRU00335"/>
    </source>
</evidence>